<name>A0A3N4LZ54_9PEZI</name>
<gene>
    <name evidence="2" type="ORF">L211DRAFT_834085</name>
</gene>
<organism evidence="2 3">
    <name type="scientific">Terfezia boudieri ATCC MYA-4762</name>
    <dbReference type="NCBI Taxonomy" id="1051890"/>
    <lineage>
        <taxon>Eukaryota</taxon>
        <taxon>Fungi</taxon>
        <taxon>Dikarya</taxon>
        <taxon>Ascomycota</taxon>
        <taxon>Pezizomycotina</taxon>
        <taxon>Pezizomycetes</taxon>
        <taxon>Pezizales</taxon>
        <taxon>Pezizaceae</taxon>
        <taxon>Terfezia</taxon>
    </lineage>
</organism>
<keyword evidence="3" id="KW-1185">Reference proteome</keyword>
<feature type="compositionally biased region" description="Low complexity" evidence="1">
    <location>
        <begin position="1"/>
        <end position="13"/>
    </location>
</feature>
<feature type="region of interest" description="Disordered" evidence="1">
    <location>
        <begin position="1"/>
        <end position="40"/>
    </location>
</feature>
<proteinExistence type="predicted"/>
<feature type="region of interest" description="Disordered" evidence="1">
    <location>
        <begin position="81"/>
        <end position="122"/>
    </location>
</feature>
<sequence>MSTSSASATKSTSNPPPPASPSTTTQSSSSKSTLGITPYEVLDRRYAATVGLESWEVGAMRSIASDESIPRVRLRLLKALAGLPTDDDNGKVNQSSYPSGSGSGASGGARRRGGGGRRGRSD</sequence>
<feature type="compositionally biased region" description="Basic residues" evidence="1">
    <location>
        <begin position="109"/>
        <end position="122"/>
    </location>
</feature>
<dbReference type="AlphaFoldDB" id="A0A3N4LZ54"/>
<feature type="compositionally biased region" description="Low complexity" evidence="1">
    <location>
        <begin position="21"/>
        <end position="33"/>
    </location>
</feature>
<dbReference type="Proteomes" id="UP000267821">
    <property type="component" value="Unassembled WGS sequence"/>
</dbReference>
<dbReference type="EMBL" id="ML121530">
    <property type="protein sequence ID" value="RPB28080.1"/>
    <property type="molecule type" value="Genomic_DNA"/>
</dbReference>
<evidence type="ECO:0000313" key="3">
    <source>
        <dbReference type="Proteomes" id="UP000267821"/>
    </source>
</evidence>
<dbReference type="OrthoDB" id="5406332at2759"/>
<protein>
    <submittedName>
        <fullName evidence="2">Uncharacterized protein</fullName>
    </submittedName>
</protein>
<evidence type="ECO:0000313" key="2">
    <source>
        <dbReference type="EMBL" id="RPB28080.1"/>
    </source>
</evidence>
<accession>A0A3N4LZ54</accession>
<dbReference type="InParanoid" id="A0A3N4LZ54"/>
<reference evidence="2 3" key="1">
    <citation type="journal article" date="2018" name="Nat. Ecol. Evol.">
        <title>Pezizomycetes genomes reveal the molecular basis of ectomycorrhizal truffle lifestyle.</title>
        <authorList>
            <person name="Murat C."/>
            <person name="Payen T."/>
            <person name="Noel B."/>
            <person name="Kuo A."/>
            <person name="Morin E."/>
            <person name="Chen J."/>
            <person name="Kohler A."/>
            <person name="Krizsan K."/>
            <person name="Balestrini R."/>
            <person name="Da Silva C."/>
            <person name="Montanini B."/>
            <person name="Hainaut M."/>
            <person name="Levati E."/>
            <person name="Barry K.W."/>
            <person name="Belfiori B."/>
            <person name="Cichocki N."/>
            <person name="Clum A."/>
            <person name="Dockter R.B."/>
            <person name="Fauchery L."/>
            <person name="Guy J."/>
            <person name="Iotti M."/>
            <person name="Le Tacon F."/>
            <person name="Lindquist E.A."/>
            <person name="Lipzen A."/>
            <person name="Malagnac F."/>
            <person name="Mello A."/>
            <person name="Molinier V."/>
            <person name="Miyauchi S."/>
            <person name="Poulain J."/>
            <person name="Riccioni C."/>
            <person name="Rubini A."/>
            <person name="Sitrit Y."/>
            <person name="Splivallo R."/>
            <person name="Traeger S."/>
            <person name="Wang M."/>
            <person name="Zifcakova L."/>
            <person name="Wipf D."/>
            <person name="Zambonelli A."/>
            <person name="Paolocci F."/>
            <person name="Nowrousian M."/>
            <person name="Ottonello S."/>
            <person name="Baldrian P."/>
            <person name="Spatafora J.W."/>
            <person name="Henrissat B."/>
            <person name="Nagy L.G."/>
            <person name="Aury J.M."/>
            <person name="Wincker P."/>
            <person name="Grigoriev I.V."/>
            <person name="Bonfante P."/>
            <person name="Martin F.M."/>
        </authorList>
    </citation>
    <scope>NUCLEOTIDE SEQUENCE [LARGE SCALE GENOMIC DNA]</scope>
    <source>
        <strain evidence="2 3">ATCC MYA-4762</strain>
    </source>
</reference>
<evidence type="ECO:0000256" key="1">
    <source>
        <dbReference type="SAM" id="MobiDB-lite"/>
    </source>
</evidence>